<dbReference type="GO" id="GO:0051082">
    <property type="term" value="F:unfolded protein binding"/>
    <property type="evidence" value="ECO:0007669"/>
    <property type="project" value="InterPro"/>
</dbReference>
<dbReference type="Proteomes" id="UP000190037">
    <property type="component" value="Unassembled WGS sequence"/>
</dbReference>
<dbReference type="NCBIfam" id="TIGR00684">
    <property type="entry name" value="narJ"/>
    <property type="match status" value="1"/>
</dbReference>
<reference evidence="2 3" key="1">
    <citation type="submission" date="2017-03" db="EMBL/GenBank/DDBJ databases">
        <title>Draft genome sequence of Streptomyces scabrisporus NF3, endophyte isolated from Amphipterygium adstringens.</title>
        <authorList>
            <person name="Vazquez M."/>
            <person name="Ceapa C.D."/>
            <person name="Rodriguez Luna D."/>
            <person name="Sanchez Esquivel S."/>
        </authorList>
    </citation>
    <scope>NUCLEOTIDE SEQUENCE [LARGE SCALE GENOMIC DNA]</scope>
    <source>
        <strain evidence="2 3">NF3</strain>
    </source>
</reference>
<dbReference type="PANTHER" id="PTHR43680">
    <property type="entry name" value="NITRATE REDUCTASE MOLYBDENUM COFACTOR ASSEMBLY CHAPERONE"/>
    <property type="match status" value="1"/>
</dbReference>
<dbReference type="PANTHER" id="PTHR43680:SF2">
    <property type="entry name" value="NITRATE REDUCTASE MOLYBDENUM COFACTOR ASSEMBLY CHAPERONE NARJ"/>
    <property type="match status" value="1"/>
</dbReference>
<keyword evidence="1" id="KW-0534">Nitrate assimilation</keyword>
<organism evidence="2 3">
    <name type="scientific">Embleya scabrispora</name>
    <dbReference type="NCBI Taxonomy" id="159449"/>
    <lineage>
        <taxon>Bacteria</taxon>
        <taxon>Bacillati</taxon>
        <taxon>Actinomycetota</taxon>
        <taxon>Actinomycetes</taxon>
        <taxon>Kitasatosporales</taxon>
        <taxon>Streptomycetaceae</taxon>
        <taxon>Embleya</taxon>
    </lineage>
</organism>
<dbReference type="InterPro" id="IPR036411">
    <property type="entry name" value="TorD-like_sf"/>
</dbReference>
<dbReference type="EMBL" id="MWQN01000003">
    <property type="protein sequence ID" value="OPC78090.1"/>
    <property type="molecule type" value="Genomic_DNA"/>
</dbReference>
<dbReference type="OrthoDB" id="4307003at2"/>
<dbReference type="SUPFAM" id="SSF89155">
    <property type="entry name" value="TorD-like"/>
    <property type="match status" value="1"/>
</dbReference>
<dbReference type="GO" id="GO:0051131">
    <property type="term" value="P:chaperone-mediated protein complex assembly"/>
    <property type="evidence" value="ECO:0007669"/>
    <property type="project" value="InterPro"/>
</dbReference>
<evidence type="ECO:0000313" key="3">
    <source>
        <dbReference type="Proteomes" id="UP000190037"/>
    </source>
</evidence>
<dbReference type="AlphaFoldDB" id="A0A1T3NN17"/>
<evidence type="ECO:0000256" key="1">
    <source>
        <dbReference type="ARBA" id="ARBA00023063"/>
    </source>
</evidence>
<comment type="caution">
    <text evidence="2">The sequence shown here is derived from an EMBL/GenBank/DDBJ whole genome shotgun (WGS) entry which is preliminary data.</text>
</comment>
<dbReference type="STRING" id="159449.B4N89_38445"/>
<gene>
    <name evidence="2" type="ORF">B4N89_38445</name>
</gene>
<dbReference type="RefSeq" id="WP_078981185.1">
    <property type="nucleotide sequence ID" value="NZ_MWQN01000003.1"/>
</dbReference>
<keyword evidence="3" id="KW-1185">Reference proteome</keyword>
<dbReference type="Pfam" id="PF02613">
    <property type="entry name" value="Nitrate_red_del"/>
    <property type="match status" value="1"/>
</dbReference>
<protein>
    <submittedName>
        <fullName evidence="2">Nitrate reductase molybdenum cofactor assembly chaperone</fullName>
    </submittedName>
</protein>
<dbReference type="InterPro" id="IPR003765">
    <property type="entry name" value="NO3_reductase_chaperone_NarJ"/>
</dbReference>
<name>A0A1T3NN17_9ACTN</name>
<dbReference type="InterPro" id="IPR020945">
    <property type="entry name" value="DMSO/NO3_reduct_chaperone"/>
</dbReference>
<dbReference type="GO" id="GO:0042128">
    <property type="term" value="P:nitrate assimilation"/>
    <property type="evidence" value="ECO:0007669"/>
    <property type="project" value="UniProtKB-KW"/>
</dbReference>
<sequence length="229" mass="24960">MRAFTDRFRPRAARTGRRRTTAVLRQAAALCLHYPDRDFHARVPLLRAALAEVAPSPAAVLLTDFLDEVCAWPADRLAAHYVTVFDLRNRRSLYLSWWREGDTRRRGTALVGFKRLYRAHGLDFVGAELPDFLPAVLEFAAVGGPEAAEAGSALLCEHRPGIELLRFALHDARTPYAGVLEAVCATLPGPSPRDRAEARALAHAGPPREDVGLAAFGDAPSIAHPGAGR</sequence>
<evidence type="ECO:0000313" key="2">
    <source>
        <dbReference type="EMBL" id="OPC78090.1"/>
    </source>
</evidence>
<proteinExistence type="predicted"/>
<dbReference type="GO" id="GO:0016530">
    <property type="term" value="F:metallochaperone activity"/>
    <property type="evidence" value="ECO:0007669"/>
    <property type="project" value="TreeGrafter"/>
</dbReference>
<accession>A0A1T3NN17</accession>
<dbReference type="Gene3D" id="1.10.3480.10">
    <property type="entry name" value="TorD-like"/>
    <property type="match status" value="1"/>
</dbReference>